<comment type="subcellular location">
    <subcellularLocation>
        <location evidence="1">Cell membrane</location>
        <topology evidence="1">Multi-pass membrane protein</topology>
    </subcellularLocation>
</comment>
<feature type="transmembrane region" description="Helical" evidence="6">
    <location>
        <begin position="154"/>
        <end position="173"/>
    </location>
</feature>
<dbReference type="Proteomes" id="UP000230097">
    <property type="component" value="Unassembled WGS sequence"/>
</dbReference>
<evidence type="ECO:0000256" key="2">
    <source>
        <dbReference type="ARBA" id="ARBA00022475"/>
    </source>
</evidence>
<dbReference type="PANTHER" id="PTHR40277:SF1">
    <property type="entry name" value="BLL5419 PROTEIN"/>
    <property type="match status" value="1"/>
</dbReference>
<evidence type="ECO:0000256" key="6">
    <source>
        <dbReference type="SAM" id="Phobius"/>
    </source>
</evidence>
<evidence type="ECO:0000313" key="8">
    <source>
        <dbReference type="Proteomes" id="UP000230097"/>
    </source>
</evidence>
<dbReference type="PANTHER" id="PTHR40277">
    <property type="entry name" value="BLL5419 PROTEIN"/>
    <property type="match status" value="1"/>
</dbReference>
<feature type="transmembrane region" description="Helical" evidence="6">
    <location>
        <begin position="125"/>
        <end position="148"/>
    </location>
</feature>
<feature type="transmembrane region" description="Helical" evidence="6">
    <location>
        <begin position="6"/>
        <end position="26"/>
    </location>
</feature>
<dbReference type="NCBIfam" id="TIGR00374">
    <property type="entry name" value="flippase-like domain"/>
    <property type="match status" value="1"/>
</dbReference>
<feature type="transmembrane region" description="Helical" evidence="6">
    <location>
        <begin position="38"/>
        <end position="60"/>
    </location>
</feature>
<keyword evidence="4 6" id="KW-1133">Transmembrane helix</keyword>
<comment type="caution">
    <text evidence="7">The sequence shown here is derived from an EMBL/GenBank/DDBJ whole genome shotgun (WGS) entry which is preliminary data.</text>
</comment>
<dbReference type="AlphaFoldDB" id="A0A2M8DLW6"/>
<feature type="transmembrane region" description="Helical" evidence="6">
    <location>
        <begin position="278"/>
        <end position="297"/>
    </location>
</feature>
<dbReference type="EMBL" id="PFTC01000016">
    <property type="protein sequence ID" value="PJB98875.1"/>
    <property type="molecule type" value="Genomic_DNA"/>
</dbReference>
<proteinExistence type="predicted"/>
<organism evidence="7 8">
    <name type="scientific">Candidatus Nealsonbacteria bacterium CG_4_9_14_0_8_um_filter_36_17</name>
    <dbReference type="NCBI Taxonomy" id="1974693"/>
    <lineage>
        <taxon>Bacteria</taxon>
        <taxon>Candidatus Nealsoniibacteriota</taxon>
    </lineage>
</organism>
<reference evidence="8" key="1">
    <citation type="submission" date="2017-09" db="EMBL/GenBank/DDBJ databases">
        <title>Depth-based differentiation of microbial function through sediment-hosted aquifers and enrichment of novel symbionts in the deep terrestrial subsurface.</title>
        <authorList>
            <person name="Probst A.J."/>
            <person name="Ladd B."/>
            <person name="Jarett J.K."/>
            <person name="Geller-Mcgrath D.E."/>
            <person name="Sieber C.M.K."/>
            <person name="Emerson J.B."/>
            <person name="Anantharaman K."/>
            <person name="Thomas B.C."/>
            <person name="Malmstrom R."/>
            <person name="Stieglmeier M."/>
            <person name="Klingl A."/>
            <person name="Woyke T."/>
            <person name="Ryan C.M."/>
            <person name="Banfield J.F."/>
        </authorList>
    </citation>
    <scope>NUCLEOTIDE SEQUENCE [LARGE SCALE GENOMIC DNA]</scope>
</reference>
<sequence length="333" mass="37995">MKKLLLLLISFLIGIGLFIWVGKMVGWQEIKMAFSVFTGWKGLVIFGLTFLIMLFGIWEWKVILKGEGINISFWELFRPYLAGYSIMYLASIVLVGREAFRSYVLKRKNSVPWPKSIASTIIDRILDFTIELVFIFFGIIFFLLLVGFPPKNLAMIFGGVFLISVIGTSFSYFKISKRESIAKFFIGIFIPKYRNDHTPLHVEHEIFNFFKIKNRYMWKGFGLTFLEKLVKLLRTWLLILFLGKKISLLPVVSILGFSYLAMMIPIPANLGSHEAVQALVFNSLGLGANIGAVFTMISRGAELIFVLLGAFFFFRLGARLLGDSFLKKNNNPN</sequence>
<keyword evidence="2" id="KW-1003">Cell membrane</keyword>
<dbReference type="Pfam" id="PF03706">
    <property type="entry name" value="LPG_synthase_TM"/>
    <property type="match status" value="1"/>
</dbReference>
<protein>
    <recommendedName>
        <fullName evidence="9">Flippase-like domain-containing protein</fullName>
    </recommendedName>
</protein>
<keyword evidence="3 6" id="KW-0812">Transmembrane</keyword>
<evidence type="ECO:0008006" key="9">
    <source>
        <dbReference type="Google" id="ProtNLM"/>
    </source>
</evidence>
<evidence type="ECO:0000256" key="5">
    <source>
        <dbReference type="ARBA" id="ARBA00023136"/>
    </source>
</evidence>
<evidence type="ECO:0000313" key="7">
    <source>
        <dbReference type="EMBL" id="PJB98875.1"/>
    </source>
</evidence>
<feature type="transmembrane region" description="Helical" evidence="6">
    <location>
        <begin position="303"/>
        <end position="322"/>
    </location>
</feature>
<evidence type="ECO:0000256" key="1">
    <source>
        <dbReference type="ARBA" id="ARBA00004651"/>
    </source>
</evidence>
<accession>A0A2M8DLW6</accession>
<feature type="transmembrane region" description="Helical" evidence="6">
    <location>
        <begin position="80"/>
        <end position="100"/>
    </location>
</feature>
<evidence type="ECO:0000256" key="3">
    <source>
        <dbReference type="ARBA" id="ARBA00022692"/>
    </source>
</evidence>
<feature type="transmembrane region" description="Helical" evidence="6">
    <location>
        <begin position="248"/>
        <end position="266"/>
    </location>
</feature>
<keyword evidence="5 6" id="KW-0472">Membrane</keyword>
<dbReference type="GO" id="GO:0005886">
    <property type="term" value="C:plasma membrane"/>
    <property type="evidence" value="ECO:0007669"/>
    <property type="project" value="UniProtKB-SubCell"/>
</dbReference>
<gene>
    <name evidence="7" type="ORF">CO078_00565</name>
</gene>
<evidence type="ECO:0000256" key="4">
    <source>
        <dbReference type="ARBA" id="ARBA00022989"/>
    </source>
</evidence>
<dbReference type="InterPro" id="IPR022791">
    <property type="entry name" value="L-PG_synthase/AglD"/>
</dbReference>
<name>A0A2M8DLW6_9BACT</name>